<organism evidence="2 3">
    <name type="scientific">Solilutibacter tolerans</name>
    <dbReference type="NCBI Taxonomy" id="1604334"/>
    <lineage>
        <taxon>Bacteria</taxon>
        <taxon>Pseudomonadati</taxon>
        <taxon>Pseudomonadota</taxon>
        <taxon>Gammaproteobacteria</taxon>
        <taxon>Lysobacterales</taxon>
        <taxon>Lysobacteraceae</taxon>
        <taxon>Solilutibacter</taxon>
    </lineage>
</organism>
<dbReference type="SUPFAM" id="SSF101738">
    <property type="entry name" value="SspB-like"/>
    <property type="match status" value="1"/>
</dbReference>
<dbReference type="NCBIfam" id="NF008769">
    <property type="entry name" value="PRK11798.2-5"/>
    <property type="match status" value="1"/>
</dbReference>
<name>A0A1N6NQN3_9GAMM</name>
<dbReference type="OrthoDB" id="9797358at2"/>
<reference evidence="3" key="1">
    <citation type="submission" date="2017-01" db="EMBL/GenBank/DDBJ databases">
        <authorList>
            <person name="Varghese N."/>
            <person name="Submissions S."/>
        </authorList>
    </citation>
    <scope>NUCLEOTIDE SEQUENCE [LARGE SCALE GENOMIC DNA]</scope>
    <source>
        <strain evidence="3">UM1</strain>
    </source>
</reference>
<dbReference type="GO" id="GO:0005840">
    <property type="term" value="C:ribosome"/>
    <property type="evidence" value="ECO:0007669"/>
    <property type="project" value="TreeGrafter"/>
</dbReference>
<dbReference type="InterPro" id="IPR036760">
    <property type="entry name" value="SspB-like_sf"/>
</dbReference>
<dbReference type="InterPro" id="IPR007481">
    <property type="entry name" value="SspB"/>
</dbReference>
<dbReference type="Proteomes" id="UP000241788">
    <property type="component" value="Unassembled WGS sequence"/>
</dbReference>
<dbReference type="Gene3D" id="2.30.30.220">
    <property type="entry name" value="SspB-like"/>
    <property type="match status" value="1"/>
</dbReference>
<dbReference type="AlphaFoldDB" id="A0A1N6NQN3"/>
<evidence type="ECO:0000256" key="1">
    <source>
        <dbReference type="SAM" id="MobiDB-lite"/>
    </source>
</evidence>
<accession>A0A1N6NQN3</accession>
<dbReference type="PANTHER" id="PTHR37486:SF1">
    <property type="entry name" value="STRINGENT STARVATION PROTEIN B"/>
    <property type="match status" value="1"/>
</dbReference>
<feature type="compositionally biased region" description="Acidic residues" evidence="1">
    <location>
        <begin position="143"/>
        <end position="155"/>
    </location>
</feature>
<dbReference type="GO" id="GO:0045732">
    <property type="term" value="P:positive regulation of protein catabolic process"/>
    <property type="evidence" value="ECO:0007669"/>
    <property type="project" value="TreeGrafter"/>
</dbReference>
<protein>
    <submittedName>
        <fullName evidence="2">Stringent starvation protein B</fullName>
    </submittedName>
</protein>
<evidence type="ECO:0000313" key="2">
    <source>
        <dbReference type="EMBL" id="SIP94286.1"/>
    </source>
</evidence>
<feature type="region of interest" description="Disordered" evidence="1">
    <location>
        <begin position="110"/>
        <end position="175"/>
    </location>
</feature>
<evidence type="ECO:0000313" key="3">
    <source>
        <dbReference type="Proteomes" id="UP000241788"/>
    </source>
</evidence>
<dbReference type="STRING" id="1604334.SAMN05421546_0342"/>
<dbReference type="PANTHER" id="PTHR37486">
    <property type="entry name" value="STRINGENT STARVATION PROTEIN B"/>
    <property type="match status" value="1"/>
</dbReference>
<sequence length="175" mass="18498">MNDDTTVAAMSSQRPYLLRAIHEWISDNGMTPHLLVNADFPGVHVPPGTAKDGKVVLNIAERAVGQLSLGNDYITFGARFGGVAHEVFVPVAAVLAIYSRETGQGMALPEDVDMDDAASPPVQADVDDAPKRPMLSAVPAAEGSDESSDGDDDEPTPPSNEPGNSPKRPQLRVVK</sequence>
<dbReference type="EMBL" id="FTLW01000001">
    <property type="protein sequence ID" value="SIP94286.1"/>
    <property type="molecule type" value="Genomic_DNA"/>
</dbReference>
<dbReference type="GO" id="GO:0005829">
    <property type="term" value="C:cytosol"/>
    <property type="evidence" value="ECO:0007669"/>
    <property type="project" value="TreeGrafter"/>
</dbReference>
<keyword evidence="3" id="KW-1185">Reference proteome</keyword>
<dbReference type="PIRSF" id="PIRSF005276">
    <property type="entry name" value="SspB"/>
    <property type="match status" value="1"/>
</dbReference>
<dbReference type="Pfam" id="PF04386">
    <property type="entry name" value="SspB"/>
    <property type="match status" value="1"/>
</dbReference>
<proteinExistence type="predicted"/>
<gene>
    <name evidence="2" type="ORF">SAMN05421546_0342</name>
</gene>